<dbReference type="SUPFAM" id="SSF55874">
    <property type="entry name" value="ATPase domain of HSP90 chaperone/DNA topoisomerase II/histidine kinase"/>
    <property type="match status" value="1"/>
</dbReference>
<keyword evidence="8" id="KW-0902">Two-component regulatory system</keyword>
<feature type="transmembrane region" description="Helical" evidence="9">
    <location>
        <begin position="50"/>
        <end position="68"/>
    </location>
</feature>
<comment type="catalytic activity">
    <reaction evidence="1">
        <text>ATP + protein L-histidine = ADP + protein N-phospho-L-histidine.</text>
        <dbReference type="EC" id="2.7.13.3"/>
    </reaction>
</comment>
<evidence type="ECO:0000256" key="7">
    <source>
        <dbReference type="ARBA" id="ARBA00022840"/>
    </source>
</evidence>
<evidence type="ECO:0000256" key="6">
    <source>
        <dbReference type="ARBA" id="ARBA00022777"/>
    </source>
</evidence>
<evidence type="ECO:0000313" key="12">
    <source>
        <dbReference type="Proteomes" id="UP001589610"/>
    </source>
</evidence>
<dbReference type="GO" id="GO:0016301">
    <property type="term" value="F:kinase activity"/>
    <property type="evidence" value="ECO:0007669"/>
    <property type="project" value="UniProtKB-KW"/>
</dbReference>
<keyword evidence="9" id="KW-0472">Membrane</keyword>
<feature type="transmembrane region" description="Helical" evidence="9">
    <location>
        <begin position="25"/>
        <end position="43"/>
    </location>
</feature>
<reference evidence="11 12" key="1">
    <citation type="submission" date="2024-09" db="EMBL/GenBank/DDBJ databases">
        <authorList>
            <person name="Sun Q."/>
            <person name="Mori K."/>
        </authorList>
    </citation>
    <scope>NUCLEOTIDE SEQUENCE [LARGE SCALE GENOMIC DNA]</scope>
    <source>
        <strain evidence="11 12">JCM 3028</strain>
    </source>
</reference>
<keyword evidence="4" id="KW-0808">Transferase</keyword>
<evidence type="ECO:0000256" key="4">
    <source>
        <dbReference type="ARBA" id="ARBA00022679"/>
    </source>
</evidence>
<evidence type="ECO:0000256" key="8">
    <source>
        <dbReference type="ARBA" id="ARBA00023012"/>
    </source>
</evidence>
<dbReference type="PANTHER" id="PTHR24421:SF10">
    <property type="entry name" value="NITRATE_NITRITE SENSOR PROTEIN NARQ"/>
    <property type="match status" value="1"/>
</dbReference>
<keyword evidence="9" id="KW-0812">Transmembrane</keyword>
<gene>
    <name evidence="11" type="ORF">ACFFRH_04730</name>
</gene>
<dbReference type="EC" id="2.7.13.3" evidence="2"/>
<feature type="transmembrane region" description="Helical" evidence="9">
    <location>
        <begin position="295"/>
        <end position="313"/>
    </location>
</feature>
<dbReference type="PANTHER" id="PTHR24421">
    <property type="entry name" value="NITRATE/NITRITE SENSOR PROTEIN NARX-RELATED"/>
    <property type="match status" value="1"/>
</dbReference>
<keyword evidence="5" id="KW-0547">Nucleotide-binding</keyword>
<comment type="caution">
    <text evidence="11">The sequence shown here is derived from an EMBL/GenBank/DDBJ whole genome shotgun (WGS) entry which is preliminary data.</text>
</comment>
<name>A0ABV5T6R8_9ACTN</name>
<evidence type="ECO:0000256" key="3">
    <source>
        <dbReference type="ARBA" id="ARBA00022553"/>
    </source>
</evidence>
<feature type="transmembrane region" description="Helical" evidence="9">
    <location>
        <begin position="416"/>
        <end position="442"/>
    </location>
</feature>
<keyword evidence="7" id="KW-0067">ATP-binding</keyword>
<sequence>MQWVALVLAVLIVYGAAVRRTAEAAGVVALAFVVIAGGVSGFLGWRVRDVVGSLLLAAGLAAVAWALGRWRRRVLAKRNALAAFLAGVEAVPATAAAVERLRLAGELHDTAAHRLTGIVVGAASALRLGDARLVASALEHAAAEGRLVVRELAALTNGVPGVPRLADVDTLAGPGVVYRRTVDEAPERVAAVAYRVVREALTNAARYAPGAQVRVELAATDGDLTVTVINQAGEGGRAEDGLGAGKGLAGLRAAVAGCGGTLTAGPQGDGWAVVASFRMTTRGRERKDGWRGRRGADWALAALAVGLSVGTSLLDSDPVDLLLLLPLCALHALPLGWRGRAPGFALAVALSIYPVLVATRTVPPAGDVFLWCSWVELALLYAVGLSGKGLIACLGMAAVGGLALAAGPGITGDRLGAWVVLGLGVAVPAVTAWALGATVATIRARRSAGEARARTATGELTAAAVRTERDRIAGGLRRTAMRHAEAVVAAADAGRLADALAEARGGLTTLRDLLEELGETGDPAPTLAGVAALASRKGAVVKFTGERREVDPAVQVAAFRAAERFFEHGDEVTVAYLNGGVSIEGRATAGLRDLADAVGGELITMADGTIRVWLPE</sequence>
<dbReference type="RefSeq" id="WP_344747268.1">
    <property type="nucleotide sequence ID" value="NZ_BAAAWW010000123.1"/>
</dbReference>
<keyword evidence="3" id="KW-0597">Phosphoprotein</keyword>
<evidence type="ECO:0000256" key="5">
    <source>
        <dbReference type="ARBA" id="ARBA00022741"/>
    </source>
</evidence>
<dbReference type="Pfam" id="PF07730">
    <property type="entry name" value="HisKA_3"/>
    <property type="match status" value="1"/>
</dbReference>
<evidence type="ECO:0000256" key="1">
    <source>
        <dbReference type="ARBA" id="ARBA00000085"/>
    </source>
</evidence>
<evidence type="ECO:0000256" key="2">
    <source>
        <dbReference type="ARBA" id="ARBA00012438"/>
    </source>
</evidence>
<accession>A0ABV5T6R8</accession>
<dbReference type="Gene3D" id="3.30.565.10">
    <property type="entry name" value="Histidine kinase-like ATPase, C-terminal domain"/>
    <property type="match status" value="1"/>
</dbReference>
<dbReference type="InterPro" id="IPR036890">
    <property type="entry name" value="HATPase_C_sf"/>
</dbReference>
<dbReference type="Gene3D" id="1.20.5.1930">
    <property type="match status" value="1"/>
</dbReference>
<keyword evidence="9" id="KW-1133">Transmembrane helix</keyword>
<feature type="transmembrane region" description="Helical" evidence="9">
    <location>
        <begin position="344"/>
        <end position="362"/>
    </location>
</feature>
<feature type="domain" description="Signal transduction histidine kinase subgroup 3 dimerisation and phosphoacceptor" evidence="10">
    <location>
        <begin position="99"/>
        <end position="151"/>
    </location>
</feature>
<evidence type="ECO:0000256" key="9">
    <source>
        <dbReference type="SAM" id="Phobius"/>
    </source>
</evidence>
<dbReference type="InterPro" id="IPR050482">
    <property type="entry name" value="Sensor_HK_TwoCompSys"/>
</dbReference>
<protein>
    <recommendedName>
        <fullName evidence="2">histidine kinase</fullName>
        <ecNumber evidence="2">2.7.13.3</ecNumber>
    </recommendedName>
</protein>
<evidence type="ECO:0000259" key="10">
    <source>
        <dbReference type="Pfam" id="PF07730"/>
    </source>
</evidence>
<evidence type="ECO:0000313" key="11">
    <source>
        <dbReference type="EMBL" id="MFB9674783.1"/>
    </source>
</evidence>
<organism evidence="11 12">
    <name type="scientific">Streptosporangium vulgare</name>
    <dbReference type="NCBI Taxonomy" id="46190"/>
    <lineage>
        <taxon>Bacteria</taxon>
        <taxon>Bacillati</taxon>
        <taxon>Actinomycetota</taxon>
        <taxon>Actinomycetes</taxon>
        <taxon>Streptosporangiales</taxon>
        <taxon>Streptosporangiaceae</taxon>
        <taxon>Streptosporangium</taxon>
    </lineage>
</organism>
<dbReference type="Proteomes" id="UP001589610">
    <property type="component" value="Unassembled WGS sequence"/>
</dbReference>
<keyword evidence="12" id="KW-1185">Reference proteome</keyword>
<proteinExistence type="predicted"/>
<keyword evidence="6 11" id="KW-0418">Kinase</keyword>
<dbReference type="InterPro" id="IPR011712">
    <property type="entry name" value="Sig_transdc_His_kin_sub3_dim/P"/>
</dbReference>
<dbReference type="EMBL" id="JBHMBS010000002">
    <property type="protein sequence ID" value="MFB9674783.1"/>
    <property type="molecule type" value="Genomic_DNA"/>
</dbReference>